<dbReference type="Proteomes" id="UP000244904">
    <property type="component" value="Unassembled WGS sequence"/>
</dbReference>
<name>A0A2R8AXE9_9RHOB</name>
<organism evidence="2 3">
    <name type="scientific">Pseudoprimorskyibacter insulae</name>
    <dbReference type="NCBI Taxonomy" id="1695997"/>
    <lineage>
        <taxon>Bacteria</taxon>
        <taxon>Pseudomonadati</taxon>
        <taxon>Pseudomonadota</taxon>
        <taxon>Alphaproteobacteria</taxon>
        <taxon>Rhodobacterales</taxon>
        <taxon>Paracoccaceae</taxon>
        <taxon>Pseudoprimorskyibacter</taxon>
    </lineage>
</organism>
<sequence>MPVTTDIVQTYRGPGRVVRRLLAMGQREDRALAIVMAACVVFFVARWPALSREAHLSGQELDMLLGGSLLALVMILPLVLYAVAFVCHLVLRALKVGVSSYGARFVLFWALLASSPLVLLNGLVAGFIGPGPAQSAVGVVWLAVFLWFWGAGLWAASGQEDAA</sequence>
<evidence type="ECO:0000313" key="2">
    <source>
        <dbReference type="EMBL" id="SPF80668.1"/>
    </source>
</evidence>
<dbReference type="EMBL" id="OMOJ01000005">
    <property type="protein sequence ID" value="SPF80668.1"/>
    <property type="molecule type" value="Genomic_DNA"/>
</dbReference>
<keyword evidence="1" id="KW-1133">Transmembrane helix</keyword>
<accession>A0A2R8AXE9</accession>
<protein>
    <recommendedName>
        <fullName evidence="4">Yip1 domain-containing protein</fullName>
    </recommendedName>
</protein>
<reference evidence="3" key="1">
    <citation type="submission" date="2018-03" db="EMBL/GenBank/DDBJ databases">
        <authorList>
            <person name="Rodrigo-Torres L."/>
            <person name="Arahal R. D."/>
            <person name="Lucena T."/>
        </authorList>
    </citation>
    <scope>NUCLEOTIDE SEQUENCE [LARGE SCALE GENOMIC DNA]</scope>
    <source>
        <strain evidence="3">CECT 8871</strain>
    </source>
</reference>
<dbReference type="OrthoDB" id="7771437at2"/>
<feature type="transmembrane region" description="Helical" evidence="1">
    <location>
        <begin position="106"/>
        <end position="129"/>
    </location>
</feature>
<keyword evidence="1" id="KW-0472">Membrane</keyword>
<proteinExistence type="predicted"/>
<feature type="transmembrane region" description="Helical" evidence="1">
    <location>
        <begin position="69"/>
        <end position="94"/>
    </location>
</feature>
<dbReference type="RefSeq" id="WP_108886536.1">
    <property type="nucleotide sequence ID" value="NZ_OMOJ01000005.1"/>
</dbReference>
<evidence type="ECO:0008006" key="4">
    <source>
        <dbReference type="Google" id="ProtNLM"/>
    </source>
</evidence>
<keyword evidence="3" id="KW-1185">Reference proteome</keyword>
<feature type="transmembrane region" description="Helical" evidence="1">
    <location>
        <begin position="31"/>
        <end position="49"/>
    </location>
</feature>
<evidence type="ECO:0000256" key="1">
    <source>
        <dbReference type="SAM" id="Phobius"/>
    </source>
</evidence>
<evidence type="ECO:0000313" key="3">
    <source>
        <dbReference type="Proteomes" id="UP000244904"/>
    </source>
</evidence>
<keyword evidence="1" id="KW-0812">Transmembrane</keyword>
<feature type="transmembrane region" description="Helical" evidence="1">
    <location>
        <begin position="135"/>
        <end position="156"/>
    </location>
</feature>
<dbReference type="AlphaFoldDB" id="A0A2R8AXE9"/>
<gene>
    <name evidence="2" type="ORF">PRI8871_02479</name>
</gene>